<gene>
    <name evidence="3" type="ORF">L292_3171</name>
</gene>
<feature type="chain" id="PRO_5004546272" evidence="2">
    <location>
        <begin position="23"/>
        <end position="414"/>
    </location>
</feature>
<dbReference type="RefSeq" id="WP_004907725.1">
    <property type="nucleotide sequence ID" value="NZ_ASYZ01000087.1"/>
</dbReference>
<feature type="signal peptide" evidence="2">
    <location>
        <begin position="1"/>
        <end position="22"/>
    </location>
</feature>
<dbReference type="EMBL" id="ASYZ01000087">
    <property type="protein sequence ID" value="EPR85841.1"/>
    <property type="molecule type" value="Genomic_DNA"/>
</dbReference>
<organism evidence="3 4">
    <name type="scientific">Acinetobacter junii CIP 107470 = MTCC 11364</name>
    <dbReference type="NCBI Taxonomy" id="1217666"/>
    <lineage>
        <taxon>Bacteria</taxon>
        <taxon>Pseudomonadati</taxon>
        <taxon>Pseudomonadota</taxon>
        <taxon>Gammaproteobacteria</taxon>
        <taxon>Moraxellales</taxon>
        <taxon>Moraxellaceae</taxon>
        <taxon>Acinetobacter</taxon>
    </lineage>
</organism>
<dbReference type="PATRIC" id="fig|1330047.3.peg.1765"/>
<name>S7WRN7_ACIJU</name>
<dbReference type="Proteomes" id="UP000018420">
    <property type="component" value="Unassembled WGS sequence"/>
</dbReference>
<comment type="caution">
    <text evidence="3">The sequence shown here is derived from an EMBL/GenBank/DDBJ whole genome shotgun (WGS) entry which is preliminary data.</text>
</comment>
<dbReference type="NCBIfam" id="NF033888">
    <property type="entry name" value="conj_TraW"/>
    <property type="match status" value="1"/>
</dbReference>
<feature type="region of interest" description="Disordered" evidence="1">
    <location>
        <begin position="195"/>
        <end position="224"/>
    </location>
</feature>
<protein>
    <submittedName>
        <fullName evidence="3">IncI1 plasmid conjugative transfer protein TraW</fullName>
    </submittedName>
</protein>
<dbReference type="AlphaFoldDB" id="S7WRN7"/>
<feature type="compositionally biased region" description="Low complexity" evidence="1">
    <location>
        <begin position="119"/>
        <end position="134"/>
    </location>
</feature>
<reference evidence="3 4" key="1">
    <citation type="submission" date="2013-05" db="EMBL/GenBank/DDBJ databases">
        <title>Genome assembly of Acinetobacter junii MTCC 11364.</title>
        <authorList>
            <person name="Khatri I."/>
            <person name="Singh N.K."/>
            <person name="Subramanian S."/>
            <person name="Mayilraj S."/>
        </authorList>
    </citation>
    <scope>NUCLEOTIDE SEQUENCE [LARGE SCALE GENOMIC DNA]</scope>
    <source>
        <strain evidence="3 4">MTCC 11364</strain>
    </source>
</reference>
<evidence type="ECO:0000313" key="3">
    <source>
        <dbReference type="EMBL" id="EPR85841.1"/>
    </source>
</evidence>
<accession>S7WRN7</accession>
<feature type="compositionally biased region" description="Basic and acidic residues" evidence="1">
    <location>
        <begin position="97"/>
        <end position="110"/>
    </location>
</feature>
<feature type="region of interest" description="Disordered" evidence="1">
    <location>
        <begin position="87"/>
        <end position="143"/>
    </location>
</feature>
<evidence type="ECO:0000313" key="4">
    <source>
        <dbReference type="Proteomes" id="UP000018420"/>
    </source>
</evidence>
<proteinExistence type="predicted"/>
<evidence type="ECO:0000256" key="1">
    <source>
        <dbReference type="SAM" id="MobiDB-lite"/>
    </source>
</evidence>
<evidence type="ECO:0000256" key="2">
    <source>
        <dbReference type="SAM" id="SignalP"/>
    </source>
</evidence>
<sequence>MKKFNKLQVGLVTALIVNQAFAAYPVADYGSYPLLTAINASVNGVTASVNAGFGGLNANLQALFRELGSTVNANGDKIANVIDQTGQAQREQNIQQEKNRRIDGARDRLEVPNNICAESASGGSRSVSSTSGAAKGSMRPGAAGGGGISNSAVANAINTPAPAPEIDSARSANVHAQYCDSDDFAAYGGAKACPSVSGNMPGADKRIDSVLSGAGKDGKTPDSTFTQEQADAARMYTQNSVRRSIAPQLKKGQADTVAGAQYIGLMNQFNSIISAAADPQDQRIADSLPNPATKSLLAEALQAPSASTYYNLVASAEAKRSGMMSTREFEQFEVGRRYSNTEYQADLQAMSTDNLAREQIRVTALNTWLTLQLKDEMQRNNILQGQILASLARQEYTPILQQKYKTVTGRMGGN</sequence>
<dbReference type="InterPro" id="IPR053782">
    <property type="entry name" value="TraW-like"/>
</dbReference>
<feature type="compositionally biased region" description="Polar residues" evidence="1">
    <location>
        <begin position="87"/>
        <end position="96"/>
    </location>
</feature>
<keyword evidence="2" id="KW-0732">Signal</keyword>